<feature type="region of interest" description="Disordered" evidence="1">
    <location>
        <begin position="67"/>
        <end position="92"/>
    </location>
</feature>
<gene>
    <name evidence="4" type="ORF">BCF44_12248</name>
</gene>
<feature type="compositionally biased region" description="Low complexity" evidence="1">
    <location>
        <begin position="71"/>
        <end position="92"/>
    </location>
</feature>
<evidence type="ECO:0000256" key="3">
    <source>
        <dbReference type="SAM" id="SignalP"/>
    </source>
</evidence>
<keyword evidence="2" id="KW-1133">Transmembrane helix</keyword>
<protein>
    <recommendedName>
        <fullName evidence="6">TrbL/VirB6 plasmid conjugal transfer protein</fullName>
    </recommendedName>
</protein>
<feature type="transmembrane region" description="Helical" evidence="2">
    <location>
        <begin position="491"/>
        <end position="508"/>
    </location>
</feature>
<feature type="signal peptide" evidence="3">
    <location>
        <begin position="1"/>
        <end position="41"/>
    </location>
</feature>
<feature type="compositionally biased region" description="Gly residues" evidence="1">
    <location>
        <begin position="822"/>
        <end position="832"/>
    </location>
</feature>
<feature type="compositionally biased region" description="Gly residues" evidence="1">
    <location>
        <begin position="703"/>
        <end position="713"/>
    </location>
</feature>
<feature type="compositionally biased region" description="Basic and acidic residues" evidence="1">
    <location>
        <begin position="748"/>
        <end position="762"/>
    </location>
</feature>
<keyword evidence="3" id="KW-0732">Signal</keyword>
<feature type="transmembrane region" description="Helical" evidence="2">
    <location>
        <begin position="234"/>
        <end position="254"/>
    </location>
</feature>
<evidence type="ECO:0000313" key="4">
    <source>
        <dbReference type="EMBL" id="REH31025.1"/>
    </source>
</evidence>
<organism evidence="4 5">
    <name type="scientific">Kutzneria buriramensis</name>
    <dbReference type="NCBI Taxonomy" id="1045776"/>
    <lineage>
        <taxon>Bacteria</taxon>
        <taxon>Bacillati</taxon>
        <taxon>Actinomycetota</taxon>
        <taxon>Actinomycetes</taxon>
        <taxon>Pseudonocardiales</taxon>
        <taxon>Pseudonocardiaceae</taxon>
        <taxon>Kutzneria</taxon>
    </lineage>
</organism>
<feature type="transmembrane region" description="Helical" evidence="2">
    <location>
        <begin position="396"/>
        <end position="415"/>
    </location>
</feature>
<proteinExistence type="predicted"/>
<reference evidence="4 5" key="1">
    <citation type="submission" date="2018-08" db="EMBL/GenBank/DDBJ databases">
        <title>Genomic Encyclopedia of Archaeal and Bacterial Type Strains, Phase II (KMG-II): from individual species to whole genera.</title>
        <authorList>
            <person name="Goeker M."/>
        </authorList>
    </citation>
    <scope>NUCLEOTIDE SEQUENCE [LARGE SCALE GENOMIC DNA]</scope>
    <source>
        <strain evidence="4 5">DSM 45791</strain>
    </source>
</reference>
<dbReference type="Proteomes" id="UP000256269">
    <property type="component" value="Unassembled WGS sequence"/>
</dbReference>
<keyword evidence="5" id="KW-1185">Reference proteome</keyword>
<keyword evidence="2" id="KW-0472">Membrane</keyword>
<feature type="transmembrane region" description="Helical" evidence="2">
    <location>
        <begin position="260"/>
        <end position="282"/>
    </location>
</feature>
<feature type="region of interest" description="Disordered" evidence="1">
    <location>
        <begin position="672"/>
        <end position="778"/>
    </location>
</feature>
<dbReference type="RefSeq" id="WP_147328889.1">
    <property type="nucleotide sequence ID" value="NZ_CP144376.1"/>
</dbReference>
<feature type="region of interest" description="Disordered" evidence="1">
    <location>
        <begin position="793"/>
        <end position="849"/>
    </location>
</feature>
<evidence type="ECO:0000313" key="5">
    <source>
        <dbReference type="Proteomes" id="UP000256269"/>
    </source>
</evidence>
<evidence type="ECO:0008006" key="6">
    <source>
        <dbReference type="Google" id="ProtNLM"/>
    </source>
</evidence>
<keyword evidence="2" id="KW-0812">Transmembrane</keyword>
<sequence length="849" mass="87933">MALLPHPAPGPRRQSRWTVLTAAGMLALVCAGVLASAGAAAADPVPVPLPVPTPSAPVATAPPPGIPLIPVPGTSTAAAPPASGTPAAPGTPDICKDPAMQNLPMCLHGLPTGPPAGSPPGTLPTEVIHMPGEEFNLSGSGGVMPTLLGSGGADFTKFDIGYDPGNIFTGSADEWFFGMLTRLAFSLHTWLVGVNTWLVDQALGFSIAGFLLGPVNALAATWKGLVVDRLGLPQFAMVATAFVGGTLILSGRLAHGLTEMATSLIAGAVFVVILANPSATLLGDNGLLGKAKSFSLQTAAVVLSDNPNQQQVMDYQVADPLITGLGYALVVEPHMILDWGKSLDDPQHPDNNCLAEYQMIVDSGPHGTDNSPRDRMRDAGCGSLADFNAKATPERLIGVVLVTGGSLILIVLLALMSCSLALAQVILAGMVVAAPFACVSAYAPRGGRNVLWWWCVTVAAAVLLVVLTLVGLAVYIRLIIGIFQASNDSSLIMRFVVFDMVVLLGFLLHRKIKRMAGRAAHSLIGKLARTASGGGMSGGLGGYGGYGGGGMAPWAAAGAGLASGVALRHMMFEGRQEWRSATRPLKRLTRFGRRGARRLARTAPGKAAIATLRQQRQRLVNTRKAAFRKIKTESSRALQTGAIYGSLLAGEAGQAASAAAARRHRMFAARVNPPKFPRRPGNPGYRTPDGVAGVTVTPRPGTSAGGLRPGGIRPGARGPVATRAAGPVPRRETPHADAAVRSRLARQLADKRAREAASRAETRAGGPTPHGTSRLGIRHTTAEADQILRNAASVTTGHNVPYGSAAGVDRAGRTRMRPSSGANGGQVPGGGSSRDRRARLRGRLNPPNV</sequence>
<dbReference type="AlphaFoldDB" id="A0A3E0GWG8"/>
<feature type="transmembrane region" description="Helical" evidence="2">
    <location>
        <begin position="450"/>
        <end position="479"/>
    </location>
</feature>
<dbReference type="EMBL" id="QUNO01000022">
    <property type="protein sequence ID" value="REH31025.1"/>
    <property type="molecule type" value="Genomic_DNA"/>
</dbReference>
<feature type="transmembrane region" description="Helical" evidence="2">
    <location>
        <begin position="202"/>
        <end position="222"/>
    </location>
</feature>
<feature type="compositionally biased region" description="Basic and acidic residues" evidence="1">
    <location>
        <begin position="729"/>
        <end position="740"/>
    </location>
</feature>
<comment type="caution">
    <text evidence="4">The sequence shown here is derived from an EMBL/GenBank/DDBJ whole genome shotgun (WGS) entry which is preliminary data.</text>
</comment>
<feature type="transmembrane region" description="Helical" evidence="2">
    <location>
        <begin position="421"/>
        <end position="443"/>
    </location>
</feature>
<evidence type="ECO:0000256" key="1">
    <source>
        <dbReference type="SAM" id="MobiDB-lite"/>
    </source>
</evidence>
<name>A0A3E0GWG8_9PSEU</name>
<dbReference type="OrthoDB" id="3921902at2"/>
<accession>A0A3E0GWG8</accession>
<evidence type="ECO:0000256" key="2">
    <source>
        <dbReference type="SAM" id="Phobius"/>
    </source>
</evidence>
<feature type="chain" id="PRO_5017598616" description="TrbL/VirB6 plasmid conjugal transfer protein" evidence="3">
    <location>
        <begin position="42"/>
        <end position="849"/>
    </location>
</feature>